<dbReference type="GO" id="GO:0046872">
    <property type="term" value="F:metal ion binding"/>
    <property type="evidence" value="ECO:0007669"/>
    <property type="project" value="UniProtKB-KW"/>
</dbReference>
<comment type="similarity">
    <text evidence="1">Belongs to the DinB family.</text>
</comment>
<dbReference type="AlphaFoldDB" id="A0A0B6WYQ8"/>
<dbReference type="InterPro" id="IPR034660">
    <property type="entry name" value="DinB/YfiT-like"/>
</dbReference>
<evidence type="ECO:0000313" key="4">
    <source>
        <dbReference type="EMBL" id="CDM65867.1"/>
    </source>
</evidence>
<dbReference type="InterPro" id="IPR007837">
    <property type="entry name" value="DinB"/>
</dbReference>
<dbReference type="OrthoDB" id="119432at2"/>
<evidence type="ECO:0000256" key="1">
    <source>
        <dbReference type="ARBA" id="ARBA00008635"/>
    </source>
</evidence>
<dbReference type="STRING" id="454194.PYK22_01875"/>
<keyword evidence="2 3" id="KW-0479">Metal-binding</keyword>
<accession>A0A0B6WYQ8</accession>
<reference evidence="4 5" key="2">
    <citation type="submission" date="2015-01" db="EMBL/GenBank/DDBJ databases">
        <title>Complete genome sequence of Pyrinomonas methylaliphatogenes type strain K22T.</title>
        <authorList>
            <person name="Lee K.C.Y."/>
            <person name="Power J.F."/>
            <person name="Dunfield P.F."/>
            <person name="Morgan X.C."/>
            <person name="Huttenhower C."/>
            <person name="Stott M.B."/>
        </authorList>
    </citation>
    <scope>NUCLEOTIDE SEQUENCE [LARGE SCALE GENOMIC DNA]</scope>
    <source>
        <strain evidence="4 5">K22</strain>
    </source>
</reference>
<organism evidence="4 5">
    <name type="scientific">Pyrinomonas methylaliphatogenes</name>
    <dbReference type="NCBI Taxonomy" id="454194"/>
    <lineage>
        <taxon>Bacteria</taxon>
        <taxon>Pseudomonadati</taxon>
        <taxon>Acidobacteriota</taxon>
        <taxon>Blastocatellia</taxon>
        <taxon>Blastocatellales</taxon>
        <taxon>Pyrinomonadaceae</taxon>
        <taxon>Pyrinomonas</taxon>
    </lineage>
</organism>
<evidence type="ECO:0000256" key="3">
    <source>
        <dbReference type="PIRSR" id="PIRSR607837-1"/>
    </source>
</evidence>
<proteinExistence type="inferred from homology"/>
<evidence type="ECO:0000313" key="5">
    <source>
        <dbReference type="Proteomes" id="UP000031518"/>
    </source>
</evidence>
<protein>
    <recommendedName>
        <fullName evidence="6">DinB family protein</fullName>
    </recommendedName>
</protein>
<dbReference type="EMBL" id="CBXV010000006">
    <property type="protein sequence ID" value="CDM65867.1"/>
    <property type="molecule type" value="Genomic_DNA"/>
</dbReference>
<keyword evidence="5" id="KW-1185">Reference proteome</keyword>
<evidence type="ECO:0008006" key="6">
    <source>
        <dbReference type="Google" id="ProtNLM"/>
    </source>
</evidence>
<name>A0A0B6WYQ8_9BACT</name>
<feature type="binding site" evidence="3">
    <location>
        <position position="134"/>
    </location>
    <ligand>
        <name>a divalent metal cation</name>
        <dbReference type="ChEBI" id="CHEBI:60240"/>
    </ligand>
</feature>
<gene>
    <name evidence="4" type="ORF">PYK22_01875</name>
</gene>
<sequence length="162" mass="18419">MNDRELFARFWQDEAPRFRRVLEALPEDQLDFRPHERSRSARELAWTIADVTSLLAKFLGTGEAHWELHAPPASLEGIVSAYERASQAVAQELAKADDGRWDGWTGRLLAQGELVWEAPFREMAWGYLFDLIHHRGQLSVYIRPMGGRVPAIYGPSGDFPTA</sequence>
<evidence type="ECO:0000256" key="2">
    <source>
        <dbReference type="ARBA" id="ARBA00022723"/>
    </source>
</evidence>
<dbReference type="Pfam" id="PF05163">
    <property type="entry name" value="DinB"/>
    <property type="match status" value="1"/>
</dbReference>
<dbReference type="Gene3D" id="1.20.120.450">
    <property type="entry name" value="dinb family like domain"/>
    <property type="match status" value="1"/>
</dbReference>
<dbReference type="Proteomes" id="UP000031518">
    <property type="component" value="Unassembled WGS sequence"/>
</dbReference>
<dbReference type="RefSeq" id="WP_041976477.1">
    <property type="nucleotide sequence ID" value="NZ_CBXV010000006.1"/>
</dbReference>
<reference evidence="4 5" key="1">
    <citation type="submission" date="2013-12" db="EMBL/GenBank/DDBJ databases">
        <authorList>
            <person name="Stott M."/>
        </authorList>
    </citation>
    <scope>NUCLEOTIDE SEQUENCE [LARGE SCALE GENOMIC DNA]</scope>
    <source>
        <strain evidence="4 5">K22</strain>
    </source>
</reference>
<dbReference type="SUPFAM" id="SSF109854">
    <property type="entry name" value="DinB/YfiT-like putative metalloenzymes"/>
    <property type="match status" value="1"/>
</dbReference>